<evidence type="ECO:0000313" key="9">
    <source>
        <dbReference type="Proteomes" id="UP000308730"/>
    </source>
</evidence>
<feature type="compositionally biased region" description="Polar residues" evidence="5">
    <location>
        <begin position="13"/>
        <end position="33"/>
    </location>
</feature>
<dbReference type="Gene3D" id="1.20.1250.20">
    <property type="entry name" value="MFS general substrate transporter like domains"/>
    <property type="match status" value="1"/>
</dbReference>
<proteinExistence type="predicted"/>
<feature type="transmembrane region" description="Helical" evidence="6">
    <location>
        <begin position="70"/>
        <end position="88"/>
    </location>
</feature>
<dbReference type="SUPFAM" id="SSF103473">
    <property type="entry name" value="MFS general substrate transporter"/>
    <property type="match status" value="1"/>
</dbReference>
<evidence type="ECO:0000256" key="1">
    <source>
        <dbReference type="ARBA" id="ARBA00004141"/>
    </source>
</evidence>
<comment type="subcellular location">
    <subcellularLocation>
        <location evidence="1">Membrane</location>
        <topology evidence="1">Multi-pass membrane protein</topology>
    </subcellularLocation>
</comment>
<feature type="transmembrane region" description="Helical" evidence="6">
    <location>
        <begin position="343"/>
        <end position="362"/>
    </location>
</feature>
<dbReference type="Proteomes" id="UP000308730">
    <property type="component" value="Unassembled WGS sequence"/>
</dbReference>
<feature type="transmembrane region" description="Helical" evidence="6">
    <location>
        <begin position="304"/>
        <end position="323"/>
    </location>
</feature>
<keyword evidence="2 6" id="KW-0812">Transmembrane</keyword>
<evidence type="ECO:0000256" key="5">
    <source>
        <dbReference type="SAM" id="MobiDB-lite"/>
    </source>
</evidence>
<protein>
    <recommendedName>
        <fullName evidence="7">Major facilitator superfamily (MFS) profile domain-containing protein</fullName>
    </recommendedName>
</protein>
<dbReference type="OrthoDB" id="9986881at2759"/>
<feature type="transmembrane region" description="Helical" evidence="6">
    <location>
        <begin position="228"/>
        <end position="258"/>
    </location>
</feature>
<dbReference type="PROSITE" id="PS50850">
    <property type="entry name" value="MFS"/>
    <property type="match status" value="1"/>
</dbReference>
<feature type="transmembrane region" description="Helical" evidence="6">
    <location>
        <begin position="164"/>
        <end position="186"/>
    </location>
</feature>
<dbReference type="GO" id="GO:0005886">
    <property type="term" value="C:plasma membrane"/>
    <property type="evidence" value="ECO:0007669"/>
    <property type="project" value="TreeGrafter"/>
</dbReference>
<feature type="transmembrane region" description="Helical" evidence="6">
    <location>
        <begin position="441"/>
        <end position="466"/>
    </location>
</feature>
<keyword evidence="3 6" id="KW-1133">Transmembrane helix</keyword>
<evidence type="ECO:0000313" key="8">
    <source>
        <dbReference type="EMBL" id="THH29415.1"/>
    </source>
</evidence>
<comment type="caution">
    <text evidence="8">The sequence shown here is derived from an EMBL/GenBank/DDBJ whole genome shotgun (WGS) entry which is preliminary data.</text>
</comment>
<feature type="transmembrane region" description="Helical" evidence="6">
    <location>
        <begin position="478"/>
        <end position="497"/>
    </location>
</feature>
<dbReference type="PANTHER" id="PTHR23502">
    <property type="entry name" value="MAJOR FACILITATOR SUPERFAMILY"/>
    <property type="match status" value="1"/>
</dbReference>
<dbReference type="PANTHER" id="PTHR23502:SF173">
    <property type="entry name" value="MFS-MULTIDRUG-RESISTANCE TRANSPORTER-RELATED"/>
    <property type="match status" value="1"/>
</dbReference>
<feature type="compositionally biased region" description="Basic and acidic residues" evidence="5">
    <location>
        <begin position="1"/>
        <end position="12"/>
    </location>
</feature>
<feature type="domain" description="Major facilitator superfamily (MFS) profile" evidence="7">
    <location>
        <begin position="70"/>
        <end position="502"/>
    </location>
</feature>
<dbReference type="CDD" id="cd17323">
    <property type="entry name" value="MFS_Tpo1_MDR_like"/>
    <property type="match status" value="1"/>
</dbReference>
<dbReference type="Pfam" id="PF07690">
    <property type="entry name" value="MFS_1"/>
    <property type="match status" value="1"/>
</dbReference>
<dbReference type="InterPro" id="IPR011701">
    <property type="entry name" value="MFS"/>
</dbReference>
<feature type="transmembrane region" description="Helical" evidence="6">
    <location>
        <begin position="108"/>
        <end position="127"/>
    </location>
</feature>
<dbReference type="GO" id="GO:0022857">
    <property type="term" value="F:transmembrane transporter activity"/>
    <property type="evidence" value="ECO:0007669"/>
    <property type="project" value="InterPro"/>
</dbReference>
<feature type="region of interest" description="Disordered" evidence="5">
    <location>
        <begin position="1"/>
        <end position="37"/>
    </location>
</feature>
<reference evidence="8 9" key="1">
    <citation type="submission" date="2019-02" db="EMBL/GenBank/DDBJ databases">
        <title>Genome sequencing of the rare red list fungi Antrodiella citrinella (Flaviporus citrinellus).</title>
        <authorList>
            <person name="Buettner E."/>
            <person name="Kellner H."/>
        </authorList>
    </citation>
    <scope>NUCLEOTIDE SEQUENCE [LARGE SCALE GENOMIC DNA]</scope>
    <source>
        <strain evidence="8 9">DSM 108506</strain>
    </source>
</reference>
<dbReference type="EMBL" id="SGPM01000125">
    <property type="protein sequence ID" value="THH29415.1"/>
    <property type="molecule type" value="Genomic_DNA"/>
</dbReference>
<dbReference type="InterPro" id="IPR036259">
    <property type="entry name" value="MFS_trans_sf"/>
</dbReference>
<evidence type="ECO:0000256" key="3">
    <source>
        <dbReference type="ARBA" id="ARBA00022989"/>
    </source>
</evidence>
<gene>
    <name evidence="8" type="ORF">EUX98_g4786</name>
</gene>
<feature type="transmembrane region" description="Helical" evidence="6">
    <location>
        <begin position="198"/>
        <end position="222"/>
    </location>
</feature>
<keyword evidence="4 6" id="KW-0472">Membrane</keyword>
<feature type="transmembrane region" description="Helical" evidence="6">
    <location>
        <begin position="139"/>
        <end position="158"/>
    </location>
</feature>
<feature type="transmembrane region" description="Helical" evidence="6">
    <location>
        <begin position="410"/>
        <end position="434"/>
    </location>
</feature>
<organism evidence="8 9">
    <name type="scientific">Antrodiella citrinella</name>
    <dbReference type="NCBI Taxonomy" id="2447956"/>
    <lineage>
        <taxon>Eukaryota</taxon>
        <taxon>Fungi</taxon>
        <taxon>Dikarya</taxon>
        <taxon>Basidiomycota</taxon>
        <taxon>Agaricomycotina</taxon>
        <taxon>Agaricomycetes</taxon>
        <taxon>Polyporales</taxon>
        <taxon>Steccherinaceae</taxon>
        <taxon>Antrodiella</taxon>
    </lineage>
</organism>
<sequence>MHDVLPPRRDLESSTLSKSPASQSITPHSTDINELNHKSEFQEKEADAYEVRFEPDDPDNPQNWSRLRKWGLTALAGMLVMNIQFASSAPAELVAGPLKKEFGFSLEVGALLISVYVAGYCVGPLFWGPLSEQYGRRIIGIISFTFYTGFEVGCALSPNTTSLLIFRFLGGIFAASPLTNSGAIIADMWDASTRGKALALYALAPFAGPLLGPIVGGFMTVAGVSWRWVFWLLAIFVGVTLILLVLVLPETYAPVILVRKARQRRKETGDPRWWAPLENRDVPLRQRLETVLARPFKMTLTDPMLFVINLYMSFAYGCIYLVFEAYPIVFSLGHKMNPGISGLMFLPIFLGTVAGCLVYVWYWNPIYDRLSQEYAPNRVPPEFRLDICIYAAPLFALSFFWFGWTSYPSISFWAPMMSGLALGFSTLWIFLGLINYIIDSYLFAAASALAGCTVMRSLFGASFPLLANQMYQKLGPRWASTLLGCIALLMIPIPIVLKPYGPAVKKRSGFSPTARTVDGQKGDV</sequence>
<dbReference type="InterPro" id="IPR020846">
    <property type="entry name" value="MFS_dom"/>
</dbReference>
<keyword evidence="9" id="KW-1185">Reference proteome</keyword>
<dbReference type="AlphaFoldDB" id="A0A4S4MU10"/>
<name>A0A4S4MU10_9APHY</name>
<evidence type="ECO:0000256" key="2">
    <source>
        <dbReference type="ARBA" id="ARBA00022692"/>
    </source>
</evidence>
<feature type="transmembrane region" description="Helical" evidence="6">
    <location>
        <begin position="383"/>
        <end position="404"/>
    </location>
</feature>
<evidence type="ECO:0000256" key="4">
    <source>
        <dbReference type="ARBA" id="ARBA00023136"/>
    </source>
</evidence>
<accession>A0A4S4MU10</accession>
<dbReference type="FunFam" id="1.20.1250.20:FF:000011">
    <property type="entry name" value="MFS multidrug transporter, putative"/>
    <property type="match status" value="1"/>
</dbReference>
<evidence type="ECO:0000256" key="6">
    <source>
        <dbReference type="SAM" id="Phobius"/>
    </source>
</evidence>
<evidence type="ECO:0000259" key="7">
    <source>
        <dbReference type="PROSITE" id="PS50850"/>
    </source>
</evidence>